<evidence type="ECO:0000256" key="2">
    <source>
        <dbReference type="SAM" id="Phobius"/>
    </source>
</evidence>
<evidence type="ECO:0000313" key="4">
    <source>
        <dbReference type="EMBL" id="RDY80270.1"/>
    </source>
</evidence>
<evidence type="ECO:0000313" key="6">
    <source>
        <dbReference type="Proteomes" id="UP000035174"/>
    </source>
</evidence>
<evidence type="ECO:0000313" key="8">
    <source>
        <dbReference type="Proteomes" id="UP000268870"/>
    </source>
</evidence>
<dbReference type="Proteomes" id="UP000256718">
    <property type="component" value="Unassembled WGS sequence"/>
</dbReference>
<name>A0A380IIE1_STRAG</name>
<dbReference type="EMBL" id="LR134265">
    <property type="protein sequence ID" value="VED64516.1"/>
    <property type="molecule type" value="Genomic_DNA"/>
</dbReference>
<reference evidence="3 6" key="1">
    <citation type="journal article" date="2015" name="PLoS ONE">
        <title>Genomic analysis reveals the molecular basis for capsule loss in the group B streptococcus population.</title>
        <authorList>
            <consortium name="DEVANI Consortium"/>
            <person name="Rosini R."/>
            <person name="Campisi E."/>
            <person name="De Chiara M."/>
            <person name="Tettelin H."/>
            <person name="Rinaudo D."/>
            <person name="Toniolo C."/>
            <person name="Metruccio M."/>
            <person name="Guidotti S."/>
            <person name="Sorensen U.B."/>
            <person name="Kilian M."/>
            <person name="Ramirez M."/>
            <person name="Janulczyk R."/>
            <person name="Donati C."/>
            <person name="Grandi G."/>
            <person name="Margarit I."/>
        </authorList>
    </citation>
    <scope>NUCLEOTIDE SEQUENCE [LARGE SCALE GENOMIC DNA]</scope>
    <source>
        <strain evidence="3 6">ES-PW-063</strain>
    </source>
</reference>
<keyword evidence="2" id="KW-0472">Membrane</keyword>
<feature type="transmembrane region" description="Helical" evidence="2">
    <location>
        <begin position="12"/>
        <end position="29"/>
    </location>
</feature>
<proteinExistence type="predicted"/>
<dbReference type="EMBL" id="LCVB01000016">
    <property type="protein sequence ID" value="KLJ30393.1"/>
    <property type="molecule type" value="Genomic_DNA"/>
</dbReference>
<evidence type="ECO:0000313" key="7">
    <source>
        <dbReference type="Proteomes" id="UP000256718"/>
    </source>
</evidence>
<dbReference type="AlphaFoldDB" id="A0A380IIE1"/>
<dbReference type="EMBL" id="QHGZ01000173">
    <property type="protein sequence ID" value="RDY80270.1"/>
    <property type="molecule type" value="Genomic_DNA"/>
</dbReference>
<evidence type="ECO:0000256" key="1">
    <source>
        <dbReference type="SAM" id="Coils"/>
    </source>
</evidence>
<keyword evidence="2" id="KW-0812">Transmembrane</keyword>
<dbReference type="Proteomes" id="UP000035174">
    <property type="component" value="Unassembled WGS sequence"/>
</dbReference>
<gene>
    <name evidence="4" type="ORF">C4618_08190</name>
    <name evidence="5" type="ORF">NCTC8184_00488</name>
    <name evidence="3" type="ORF">WA45_02870</name>
</gene>
<sequence length="210" mass="24220">MIGDYSVMDWATLGGVVGIIFTNVGVLISNSRDNKAIQRELELLEEGQEKLVDEFSKISTNQYDKYVLIQSNLSNNIEKNKQELVQKNSYVKEDTKYIRDEMLIEKKSKEEVYNHVKNGDKLIEKMAFANELILKFGEVSRENQMLGLKVNSLEEKIVDLSNQPKNDEISKLRKSISSFERELSRFEDVGYSEAEEIKSTLRRILNDLEG</sequence>
<protein>
    <submittedName>
        <fullName evidence="5">Membrane protein</fullName>
    </submittedName>
</protein>
<accession>A0A380IIE1</accession>
<feature type="coiled-coil region" evidence="1">
    <location>
        <begin position="143"/>
        <end position="189"/>
    </location>
</feature>
<dbReference type="Proteomes" id="UP000268870">
    <property type="component" value="Chromosome"/>
</dbReference>
<evidence type="ECO:0000313" key="3">
    <source>
        <dbReference type="EMBL" id="KLJ30393.1"/>
    </source>
</evidence>
<keyword evidence="1" id="KW-0175">Coiled coil</keyword>
<reference evidence="5 8" key="3">
    <citation type="submission" date="2018-12" db="EMBL/GenBank/DDBJ databases">
        <authorList>
            <consortium name="Pathogen Informatics"/>
        </authorList>
    </citation>
    <scope>NUCLEOTIDE SEQUENCE [LARGE SCALE GENOMIC DNA]</scope>
    <source>
        <strain evidence="5 8">NCTC8184</strain>
    </source>
</reference>
<reference evidence="4 7" key="2">
    <citation type="journal article" date="2018" name="Emerg. Microbes Infect.">
        <title>Phenotypic and molecular analysis of nontypeable Group B streptococci: identification of cps2a and hybrid cps2a/cps5 Group B streptococcal capsule gene clusters.</title>
        <authorList>
            <person name="Alhhazmi A."/>
            <person name="Tyrrell G.J."/>
        </authorList>
    </citation>
    <scope>NUCLEOTIDE SEQUENCE [LARGE SCALE GENOMIC DNA]</scope>
    <source>
        <strain evidence="4 7">PLGBS17</strain>
    </source>
</reference>
<keyword evidence="2" id="KW-1133">Transmembrane helix</keyword>
<evidence type="ECO:0000313" key="5">
    <source>
        <dbReference type="EMBL" id="VED64516.1"/>
    </source>
</evidence>
<dbReference type="RefSeq" id="WP_000578743.1">
    <property type="nucleotide sequence ID" value="NZ_AP018935.1"/>
</dbReference>
<organism evidence="4 7">
    <name type="scientific">Streptococcus agalactiae</name>
    <dbReference type="NCBI Taxonomy" id="1311"/>
    <lineage>
        <taxon>Bacteria</taxon>
        <taxon>Bacillati</taxon>
        <taxon>Bacillota</taxon>
        <taxon>Bacilli</taxon>
        <taxon>Lactobacillales</taxon>
        <taxon>Streptococcaceae</taxon>
        <taxon>Streptococcus</taxon>
    </lineage>
</organism>